<dbReference type="AlphaFoldDB" id="A0A1G4BNR6"/>
<gene>
    <name evidence="3" type="ORF">CORC01_01716</name>
</gene>
<dbReference type="OrthoDB" id="417125at2759"/>
<accession>A0A1G4BNR6</accession>
<dbReference type="Pfam" id="PF01728">
    <property type="entry name" value="FtsJ"/>
    <property type="match status" value="1"/>
</dbReference>
<dbReference type="InterPro" id="IPR029063">
    <property type="entry name" value="SAM-dependent_MTases_sf"/>
</dbReference>
<feature type="region of interest" description="Disordered" evidence="1">
    <location>
        <begin position="1"/>
        <end position="22"/>
    </location>
</feature>
<reference evidence="3 4" key="1">
    <citation type="submission" date="2016-09" db="EMBL/GenBank/DDBJ databases">
        <authorList>
            <person name="Capua I."/>
            <person name="De Benedictis P."/>
            <person name="Joannis T."/>
            <person name="Lombin L.H."/>
            <person name="Cattoli G."/>
        </authorList>
    </citation>
    <scope>NUCLEOTIDE SEQUENCE [LARGE SCALE GENOMIC DNA]</scope>
    <source>
        <strain evidence="3 4">IMI 309357</strain>
    </source>
</reference>
<keyword evidence="4" id="KW-1185">Reference proteome</keyword>
<dbReference type="InterPro" id="IPR002877">
    <property type="entry name" value="RNA_MeTrfase_FtsJ_dom"/>
</dbReference>
<dbReference type="RefSeq" id="XP_022480096.1">
    <property type="nucleotide sequence ID" value="XM_022613370.1"/>
</dbReference>
<dbReference type="GO" id="GO:0032259">
    <property type="term" value="P:methylation"/>
    <property type="evidence" value="ECO:0007669"/>
    <property type="project" value="InterPro"/>
</dbReference>
<organism evidence="3 4">
    <name type="scientific">Colletotrichum orchidophilum</name>
    <dbReference type="NCBI Taxonomy" id="1209926"/>
    <lineage>
        <taxon>Eukaryota</taxon>
        <taxon>Fungi</taxon>
        <taxon>Dikarya</taxon>
        <taxon>Ascomycota</taxon>
        <taxon>Pezizomycotina</taxon>
        <taxon>Sordariomycetes</taxon>
        <taxon>Hypocreomycetidae</taxon>
        <taxon>Glomerellales</taxon>
        <taxon>Glomerellaceae</taxon>
        <taxon>Colletotrichum</taxon>
    </lineage>
</organism>
<evidence type="ECO:0000256" key="1">
    <source>
        <dbReference type="SAM" id="MobiDB-lite"/>
    </source>
</evidence>
<dbReference type="STRING" id="1209926.A0A1G4BNR6"/>
<dbReference type="EMBL" id="MJBS01000009">
    <property type="protein sequence ID" value="OHF02958.1"/>
    <property type="molecule type" value="Genomic_DNA"/>
</dbReference>
<dbReference type="Proteomes" id="UP000176998">
    <property type="component" value="Unassembled WGS sequence"/>
</dbReference>
<name>A0A1G4BNR6_9PEZI</name>
<evidence type="ECO:0000313" key="3">
    <source>
        <dbReference type="EMBL" id="OHF02958.1"/>
    </source>
</evidence>
<dbReference type="Gene3D" id="3.40.50.150">
    <property type="entry name" value="Vaccinia Virus protein VP39"/>
    <property type="match status" value="1"/>
</dbReference>
<feature type="domain" description="Ribosomal RNA methyltransferase FtsJ" evidence="2">
    <location>
        <begin position="102"/>
        <end position="279"/>
    </location>
</feature>
<protein>
    <recommendedName>
        <fullName evidence="2">Ribosomal RNA methyltransferase FtsJ domain-containing protein</fullName>
    </recommendedName>
</protein>
<dbReference type="GeneID" id="34554880"/>
<dbReference type="SUPFAM" id="SSF53335">
    <property type="entry name" value="S-adenosyl-L-methionine-dependent methyltransferases"/>
    <property type="match status" value="1"/>
</dbReference>
<proteinExistence type="predicted"/>
<evidence type="ECO:0000259" key="2">
    <source>
        <dbReference type="Pfam" id="PF01728"/>
    </source>
</evidence>
<sequence length="356" mass="40417">MAVSTVEPQESSDADQEHENRNNLILDFLEKNAPEFVKLRDLRKKGWENPEGDEFFKEQRRTAENPDERITKIFFDMMKRIGKEMQRDTGALRVKTPRWGKTQILDMGMAPGGFLATAMHLNPGAHAMGFSLPDSDGGHKVMIPDNLDIDRRDVDVTMLAADMGVQDIPADHPDFDKFLDCQFTPGQQFDLVICGGTKVNKQERAPYRMKSESHRVTTSQLALGLERLNPGGTMVVLFHKVEAWGTVRELYSFSQFSKIRIFKPTTGHNKRSSFYMVATRVQSQSPLATQALLRWKGIWKAATFGSEKEFHEALHKNAPDTEEVLEKFGDQLVRMGRKGWEIQAQALEKASFIQGK</sequence>
<dbReference type="GO" id="GO:0008168">
    <property type="term" value="F:methyltransferase activity"/>
    <property type="evidence" value="ECO:0007669"/>
    <property type="project" value="InterPro"/>
</dbReference>
<evidence type="ECO:0000313" key="4">
    <source>
        <dbReference type="Proteomes" id="UP000176998"/>
    </source>
</evidence>
<comment type="caution">
    <text evidence="3">The sequence shown here is derived from an EMBL/GenBank/DDBJ whole genome shotgun (WGS) entry which is preliminary data.</text>
</comment>